<proteinExistence type="predicted"/>
<sequence>MLTENEKKKLIKDAASIFVAAGGIVTLAFAIYFIFDLIKKWY</sequence>
<keyword evidence="1" id="KW-0812">Transmembrane</keyword>
<keyword evidence="1" id="KW-0472">Membrane</keyword>
<reference evidence="2" key="1">
    <citation type="submission" date="2020-04" db="EMBL/GenBank/DDBJ databases">
        <authorList>
            <person name="Chiriac C."/>
            <person name="Salcher M."/>
            <person name="Ghai R."/>
            <person name="Kavagutti S V."/>
        </authorList>
    </citation>
    <scope>NUCLEOTIDE SEQUENCE</scope>
</reference>
<feature type="transmembrane region" description="Helical" evidence="1">
    <location>
        <begin position="15"/>
        <end position="35"/>
    </location>
</feature>
<name>A0A6J5MI18_9CAUD</name>
<accession>A0A6J5MI18</accession>
<keyword evidence="1" id="KW-1133">Transmembrane helix</keyword>
<protein>
    <submittedName>
        <fullName evidence="2">Uncharacterized protein</fullName>
    </submittedName>
</protein>
<evidence type="ECO:0000313" key="2">
    <source>
        <dbReference type="EMBL" id="CAB4144726.1"/>
    </source>
</evidence>
<organism evidence="2">
    <name type="scientific">uncultured Caudovirales phage</name>
    <dbReference type="NCBI Taxonomy" id="2100421"/>
    <lineage>
        <taxon>Viruses</taxon>
        <taxon>Duplodnaviria</taxon>
        <taxon>Heunggongvirae</taxon>
        <taxon>Uroviricota</taxon>
        <taxon>Caudoviricetes</taxon>
        <taxon>Peduoviridae</taxon>
        <taxon>Maltschvirus</taxon>
        <taxon>Maltschvirus maltsch</taxon>
    </lineage>
</organism>
<dbReference type="EMBL" id="LR796437">
    <property type="protein sequence ID" value="CAB4144726.1"/>
    <property type="molecule type" value="Genomic_DNA"/>
</dbReference>
<evidence type="ECO:0000256" key="1">
    <source>
        <dbReference type="SAM" id="Phobius"/>
    </source>
</evidence>
<gene>
    <name evidence="2" type="ORF">UFOVP458_59</name>
</gene>